<dbReference type="OrthoDB" id="9793561at2"/>
<dbReference type="EMBL" id="QURR01000003">
    <property type="protein sequence ID" value="RGE46291.1"/>
    <property type="molecule type" value="Genomic_DNA"/>
</dbReference>
<organism evidence="2 3">
    <name type="scientific">Comamonas testosteroni</name>
    <name type="common">Pseudomonas testosteroni</name>
    <dbReference type="NCBI Taxonomy" id="285"/>
    <lineage>
        <taxon>Bacteria</taxon>
        <taxon>Pseudomonadati</taxon>
        <taxon>Pseudomonadota</taxon>
        <taxon>Betaproteobacteria</taxon>
        <taxon>Burkholderiales</taxon>
        <taxon>Comamonadaceae</taxon>
        <taxon>Comamonas</taxon>
    </lineage>
</organism>
<protein>
    <submittedName>
        <fullName evidence="2">Uncharacterized protein</fullName>
    </submittedName>
</protein>
<evidence type="ECO:0000256" key="1">
    <source>
        <dbReference type="SAM" id="SignalP"/>
    </source>
</evidence>
<dbReference type="AlphaFoldDB" id="A0A373FQ46"/>
<dbReference type="InterPro" id="IPR010239">
    <property type="entry name" value="CHP02001"/>
</dbReference>
<accession>A0A373FQ46</accession>
<evidence type="ECO:0000313" key="3">
    <source>
        <dbReference type="Proteomes" id="UP000261948"/>
    </source>
</evidence>
<name>A0A373FQ46_COMTE</name>
<dbReference type="Pfam" id="PF09694">
    <property type="entry name" value="Gcw_chp"/>
    <property type="match status" value="1"/>
</dbReference>
<feature type="signal peptide" evidence="1">
    <location>
        <begin position="1"/>
        <end position="30"/>
    </location>
</feature>
<feature type="chain" id="PRO_5016986059" evidence="1">
    <location>
        <begin position="31"/>
        <end position="250"/>
    </location>
</feature>
<comment type="caution">
    <text evidence="2">The sequence shown here is derived from an EMBL/GenBank/DDBJ whole genome shotgun (WGS) entry which is preliminary data.</text>
</comment>
<sequence length="250" mass="26912">MPSTATSRFKTFAKTAALACVVAAPMWAHAQLTANVALTTNYKFRGQDQDASRNKAVKPALQGGFDYAFGESGFYVGNWNSSVDWLHGNSLESDFYGGYKFKAGDIDWDVGALTYVYSGNARGNTTEIYGSGTYGPFTAKYSHTISKDYFNWAGAKDGSGLKGRNTGYLQFSYSQEVAPKVTLKASLGYTHFSSDIKNLGVPNYIDYSVGGAYDLGNGFSAAAAVTGANKKAYFGDVNKARLILTLAKTF</sequence>
<dbReference type="Proteomes" id="UP000261948">
    <property type="component" value="Unassembled WGS sequence"/>
</dbReference>
<gene>
    <name evidence="2" type="ORF">DZC30_03445</name>
</gene>
<proteinExistence type="predicted"/>
<dbReference type="NCBIfam" id="TIGR02001">
    <property type="entry name" value="gcw_chp"/>
    <property type="match status" value="1"/>
</dbReference>
<reference evidence="2 3" key="1">
    <citation type="submission" date="2018-08" db="EMBL/GenBank/DDBJ databases">
        <title>Comamonas testosteroni strain SWCO2.</title>
        <authorList>
            <person name="Jiang N."/>
            <person name="Zhang X.Z."/>
        </authorList>
    </citation>
    <scope>NUCLEOTIDE SEQUENCE [LARGE SCALE GENOMIC DNA]</scope>
    <source>
        <strain evidence="2 3">SWCO2</strain>
    </source>
</reference>
<keyword evidence="1" id="KW-0732">Signal</keyword>
<evidence type="ECO:0000313" key="2">
    <source>
        <dbReference type="EMBL" id="RGE46291.1"/>
    </source>
</evidence>
<keyword evidence="3" id="KW-1185">Reference proteome</keyword>